<evidence type="ECO:0000313" key="1">
    <source>
        <dbReference type="EMBL" id="KAG6593890.1"/>
    </source>
</evidence>
<dbReference type="EMBL" id="JAGKQH010000008">
    <property type="protein sequence ID" value="KAG6593890.1"/>
    <property type="molecule type" value="Genomic_DNA"/>
</dbReference>
<comment type="caution">
    <text evidence="1">The sequence shown here is derived from an EMBL/GenBank/DDBJ whole genome shotgun (WGS) entry which is preliminary data.</text>
</comment>
<gene>
    <name evidence="1" type="ORF">SDJN03_13366</name>
</gene>
<dbReference type="Proteomes" id="UP000685013">
    <property type="component" value="Chromosome 8"/>
</dbReference>
<keyword evidence="2" id="KW-1185">Reference proteome</keyword>
<proteinExistence type="predicted"/>
<evidence type="ECO:0000313" key="2">
    <source>
        <dbReference type="Proteomes" id="UP000685013"/>
    </source>
</evidence>
<dbReference type="AlphaFoldDB" id="A0AAV6NC12"/>
<accession>A0AAV6NC12</accession>
<reference evidence="1 2" key="1">
    <citation type="journal article" date="2021" name="Hortic Res">
        <title>The domestication of Cucurbita argyrosperma as revealed by the genome of its wild relative.</title>
        <authorList>
            <person name="Barrera-Redondo J."/>
            <person name="Sanchez-de la Vega G."/>
            <person name="Aguirre-Liguori J.A."/>
            <person name="Castellanos-Morales G."/>
            <person name="Gutierrez-Guerrero Y.T."/>
            <person name="Aguirre-Dugua X."/>
            <person name="Aguirre-Planter E."/>
            <person name="Tenaillon M.I."/>
            <person name="Lira-Saade R."/>
            <person name="Eguiarte L.E."/>
        </authorList>
    </citation>
    <scope>NUCLEOTIDE SEQUENCE [LARGE SCALE GENOMIC DNA]</scope>
    <source>
        <strain evidence="1">JBR-2021</strain>
    </source>
</reference>
<protein>
    <submittedName>
        <fullName evidence="1">Uncharacterized protein</fullName>
    </submittedName>
</protein>
<organism evidence="1 2">
    <name type="scientific">Cucurbita argyrosperma subsp. sororia</name>
    <dbReference type="NCBI Taxonomy" id="37648"/>
    <lineage>
        <taxon>Eukaryota</taxon>
        <taxon>Viridiplantae</taxon>
        <taxon>Streptophyta</taxon>
        <taxon>Embryophyta</taxon>
        <taxon>Tracheophyta</taxon>
        <taxon>Spermatophyta</taxon>
        <taxon>Magnoliopsida</taxon>
        <taxon>eudicotyledons</taxon>
        <taxon>Gunneridae</taxon>
        <taxon>Pentapetalae</taxon>
        <taxon>rosids</taxon>
        <taxon>fabids</taxon>
        <taxon>Cucurbitales</taxon>
        <taxon>Cucurbitaceae</taxon>
        <taxon>Cucurbiteae</taxon>
        <taxon>Cucurbita</taxon>
    </lineage>
</organism>
<feature type="non-terminal residue" evidence="1">
    <location>
        <position position="1"/>
    </location>
</feature>
<name>A0AAV6NC12_9ROSI</name>
<sequence>MLASLEDQTSWYGRNLEPTSVSSLFDEHNHNRGREFKIPRRFQVVKAVFAGMTRLVTSFCCSQSGASSNSQKFHHLLGSYNAANHECLGVSLVCKVMNKNVDAELRLLQDSSALFKSFAISLLLSVAERTKLYGFSVVCLLSNKSFDSLQWTLKFVSNGVFL</sequence>